<name>A0A518K559_9BACT</name>
<dbReference type="EMBL" id="CP036349">
    <property type="protein sequence ID" value="QDV72930.1"/>
    <property type="molecule type" value="Genomic_DNA"/>
</dbReference>
<evidence type="ECO:0000313" key="2">
    <source>
        <dbReference type="Proteomes" id="UP000316426"/>
    </source>
</evidence>
<gene>
    <name evidence="1" type="ORF">Spa11_11150</name>
</gene>
<dbReference type="AlphaFoldDB" id="A0A518K559"/>
<dbReference type="Proteomes" id="UP000316426">
    <property type="component" value="Chromosome"/>
</dbReference>
<protein>
    <submittedName>
        <fullName evidence="1">Uncharacterized protein</fullName>
    </submittedName>
</protein>
<dbReference type="KEGG" id="bmei:Spa11_11150"/>
<proteinExistence type="predicted"/>
<sequence>MARCPEFNQDGERLNQKADAAIKAPDSMRFCLTTSRARRYAAAFFCAAVAGIACGQDASEKLLLDLAAPISAQWRNAPGRQALERLAAETEVAIWIDRRVDVRKELTLDASSTTMAALIDYAASSLDLGAAAIGEVVYVGPKDAAAALPTLAAQWRRGASSALRKRAPLRWPRLSEPRKLAEAIASSTGYRIENPAAIPHDLWPAGETPPLAVGDQLTLLCLGFDLKWTVADKAKKTIRFESIANLPTGESVTLSALIGSTPAPLGEKRYTLRIVEQPIGLVLQQLAKQIGRELDAPVEISTLDQRVSFVVQKATLEELFEAAGKAAKLDVSVTSSAIVVRPLP</sequence>
<evidence type="ECO:0000313" key="1">
    <source>
        <dbReference type="EMBL" id="QDV72930.1"/>
    </source>
</evidence>
<keyword evidence="2" id="KW-1185">Reference proteome</keyword>
<organism evidence="1 2">
    <name type="scientific">Botrimarina mediterranea</name>
    <dbReference type="NCBI Taxonomy" id="2528022"/>
    <lineage>
        <taxon>Bacteria</taxon>
        <taxon>Pseudomonadati</taxon>
        <taxon>Planctomycetota</taxon>
        <taxon>Planctomycetia</taxon>
        <taxon>Pirellulales</taxon>
        <taxon>Lacipirellulaceae</taxon>
        <taxon>Botrimarina</taxon>
    </lineage>
</organism>
<accession>A0A518K559</accession>
<reference evidence="1 2" key="1">
    <citation type="submission" date="2019-02" db="EMBL/GenBank/DDBJ databases">
        <title>Deep-cultivation of Planctomycetes and their phenomic and genomic characterization uncovers novel biology.</title>
        <authorList>
            <person name="Wiegand S."/>
            <person name="Jogler M."/>
            <person name="Boedeker C."/>
            <person name="Pinto D."/>
            <person name="Vollmers J."/>
            <person name="Rivas-Marin E."/>
            <person name="Kohn T."/>
            <person name="Peeters S.H."/>
            <person name="Heuer A."/>
            <person name="Rast P."/>
            <person name="Oberbeckmann S."/>
            <person name="Bunk B."/>
            <person name="Jeske O."/>
            <person name="Meyerdierks A."/>
            <person name="Storesund J.E."/>
            <person name="Kallscheuer N."/>
            <person name="Luecker S."/>
            <person name="Lage O.M."/>
            <person name="Pohl T."/>
            <person name="Merkel B.J."/>
            <person name="Hornburger P."/>
            <person name="Mueller R.-W."/>
            <person name="Bruemmer F."/>
            <person name="Labrenz M."/>
            <person name="Spormann A.M."/>
            <person name="Op den Camp H."/>
            <person name="Overmann J."/>
            <person name="Amann R."/>
            <person name="Jetten M.S.M."/>
            <person name="Mascher T."/>
            <person name="Medema M.H."/>
            <person name="Devos D.P."/>
            <person name="Kaster A.-K."/>
            <person name="Ovreas L."/>
            <person name="Rohde M."/>
            <person name="Galperin M.Y."/>
            <person name="Jogler C."/>
        </authorList>
    </citation>
    <scope>NUCLEOTIDE SEQUENCE [LARGE SCALE GENOMIC DNA]</scope>
    <source>
        <strain evidence="1 2">Spa11</strain>
    </source>
</reference>